<gene>
    <name evidence="2" type="ORF">NCTC10699_00634</name>
</gene>
<evidence type="ECO:0000256" key="1">
    <source>
        <dbReference type="SAM" id="MobiDB-lite"/>
    </source>
</evidence>
<dbReference type="AlphaFoldDB" id="A0A379B374"/>
<evidence type="ECO:0000313" key="3">
    <source>
        <dbReference type="Proteomes" id="UP000254280"/>
    </source>
</evidence>
<feature type="compositionally biased region" description="Low complexity" evidence="1">
    <location>
        <begin position="120"/>
        <end position="130"/>
    </location>
</feature>
<dbReference type="EMBL" id="UGSS01000002">
    <property type="protein sequence ID" value="SUB33037.1"/>
    <property type="molecule type" value="Genomic_DNA"/>
</dbReference>
<sequence length="407" mass="43738">MTPDPQKQTQLYEAIQKIIDNNRKRASLTAYGETKLYSGTDSDAEDLAATPKAVKGLKTLIDADALTRNLTNYIPNSKKSNAVNSTSSDTVATSSAVKTAYDKGVEAKSAADKAQQSANTAQQSANNAKATADKAQQSANKAQTAADKAQTAADKAQQTAEVKAPVANPIFTINKTYADMDTIPSGTLFCRINERTANQPQPNGNPSNFDAQAWQFDSGDQNTQFIIYSDNDIRVRYNDDGQRWTSWNTMLTSKNLSDAVTNPARDIPASVGGVKIAYDHGTTALNAANAAKKAADNANHELNNTYRKNRFKDRRCPSHYNGAQVFDISTQDDGGIRIIIMSALWGGGETVLNLPEAFSGFAIPTAVDLGGGRKKLGIAMEGNNKIRVFAPSGIIGIHVHVIGFTHF</sequence>
<keyword evidence="3" id="KW-1185">Reference proteome</keyword>
<proteinExistence type="predicted"/>
<dbReference type="GO" id="GO:0046718">
    <property type="term" value="P:symbiont entry into host cell"/>
    <property type="evidence" value="ECO:0007669"/>
    <property type="project" value="InterPro"/>
</dbReference>
<name>A0A379B374_9PAST</name>
<feature type="compositionally biased region" description="Low complexity" evidence="1">
    <location>
        <begin position="141"/>
        <end position="160"/>
    </location>
</feature>
<reference evidence="2 3" key="1">
    <citation type="submission" date="2018-06" db="EMBL/GenBank/DDBJ databases">
        <authorList>
            <consortium name="Pathogen Informatics"/>
            <person name="Doyle S."/>
        </authorList>
    </citation>
    <scope>NUCLEOTIDE SEQUENCE [LARGE SCALE GENOMIC DNA]</scope>
    <source>
        <strain evidence="2 3">NCTC10699</strain>
    </source>
</reference>
<dbReference type="GO" id="GO:0019062">
    <property type="term" value="P:virion attachment to host cell"/>
    <property type="evidence" value="ECO:0007669"/>
    <property type="project" value="InterPro"/>
</dbReference>
<evidence type="ECO:0000313" key="2">
    <source>
        <dbReference type="EMBL" id="SUB33037.1"/>
    </source>
</evidence>
<dbReference type="InterPro" id="IPR005068">
    <property type="entry name" value="Phage_lambda_Stf-r2"/>
</dbReference>
<dbReference type="Pfam" id="PF03406">
    <property type="entry name" value="Phage_fiber_2"/>
    <property type="match status" value="1"/>
</dbReference>
<accession>A0A379B374</accession>
<organism evidence="2 3">
    <name type="scientific">[Pasteurella] mairii</name>
    <dbReference type="NCBI Taxonomy" id="757"/>
    <lineage>
        <taxon>Bacteria</taxon>
        <taxon>Pseudomonadati</taxon>
        <taxon>Pseudomonadota</taxon>
        <taxon>Gammaproteobacteria</taxon>
        <taxon>Pasteurellales</taxon>
        <taxon>Pasteurellaceae</taxon>
    </lineage>
</organism>
<dbReference type="Proteomes" id="UP000254280">
    <property type="component" value="Unassembled WGS sequence"/>
</dbReference>
<feature type="region of interest" description="Disordered" evidence="1">
    <location>
        <begin position="120"/>
        <end position="161"/>
    </location>
</feature>
<protein>
    <submittedName>
        <fullName evidence="2">Phage tail fibre repeat</fullName>
    </submittedName>
</protein>
<dbReference type="OrthoDB" id="9810174at2"/>